<evidence type="ECO:0000313" key="1">
    <source>
        <dbReference type="EMBL" id="XDO01969.1"/>
    </source>
</evidence>
<dbReference type="EMBL" id="PP542043">
    <property type="protein sequence ID" value="XDO01969.1"/>
    <property type="molecule type" value="Genomic_DNA"/>
</dbReference>
<organism evidence="1">
    <name type="scientific">Florenciella sp. virus SA2</name>
    <dbReference type="NCBI Taxonomy" id="3240092"/>
    <lineage>
        <taxon>Viruses</taxon>
    </lineage>
</organism>
<name>A0AB39JED5_9VIRU</name>
<gene>
    <name evidence="1" type="ORF">FloV-SA2_00150</name>
</gene>
<sequence>MYLFYFTIITGLLYIYTSLISRKSPTIEAFSHKSSNSYDKDDMFDSTYVFIADQLFFDKEYYNNFCKVIIKYLNSVYNNHLSIGIKHGGHINELLKNNTNKTTSITDSNVLTHFCNYNYPSNTYKFVSNYDEDSYIFQENTFTHISIIDKEIYSNKNINGLLYNCYKWLTHKGYLFIEVFDNVHDLKKQMSNGNANSKFIRVKYNYTNNIQELNNSRFHFKEQFKLSNNKIKKNIHEIVYNDIEYIKNIANKIGFVYTTYIQNISNGRSVLIFQKS</sequence>
<reference evidence="1" key="1">
    <citation type="submission" date="2024-03" db="EMBL/GenBank/DDBJ databases">
        <title>Eukaryotic viruses encode the ribosomal protein eL40.</title>
        <authorList>
            <person name="Thomy J."/>
            <person name="Schvarcz C.R."/>
            <person name="McBeain K.A."/>
            <person name="Edwards K.F."/>
            <person name="Steward G.F."/>
        </authorList>
    </citation>
    <scope>NUCLEOTIDE SEQUENCE</scope>
    <source>
        <strain evidence="1">FloV-SA2</strain>
    </source>
</reference>
<evidence type="ECO:0008006" key="2">
    <source>
        <dbReference type="Google" id="ProtNLM"/>
    </source>
</evidence>
<protein>
    <recommendedName>
        <fullName evidence="2">Methyltransferase</fullName>
    </recommendedName>
</protein>
<proteinExistence type="predicted"/>
<accession>A0AB39JED5</accession>